<reference evidence="1 2" key="1">
    <citation type="submission" date="2016-04" db="EMBL/GenBank/DDBJ databases">
        <title>Draft genome sequence of freshwater magnetotactic bacteria Magnetospirillum marisnigri SP-1 and Magnetospirillum moscoviense BB-1.</title>
        <authorList>
            <person name="Koziaeva V."/>
            <person name="Dziuba M.V."/>
            <person name="Ivanov T.M."/>
            <person name="Kuznetsov B."/>
            <person name="Grouzdev D.S."/>
        </authorList>
    </citation>
    <scope>NUCLEOTIDE SEQUENCE [LARGE SCALE GENOMIC DNA]</scope>
    <source>
        <strain evidence="1 2">SP-1</strain>
    </source>
</reference>
<comment type="caution">
    <text evidence="1">The sequence shown here is derived from an EMBL/GenBank/DDBJ whole genome shotgun (WGS) entry which is preliminary data.</text>
</comment>
<evidence type="ECO:0000313" key="1">
    <source>
        <dbReference type="EMBL" id="OAN54069.1"/>
    </source>
</evidence>
<dbReference type="AlphaFoldDB" id="A0A178MXD3"/>
<dbReference type="InterPro" id="IPR029024">
    <property type="entry name" value="TerB-like"/>
</dbReference>
<evidence type="ECO:0000313" key="2">
    <source>
        <dbReference type="Proteomes" id="UP000078428"/>
    </source>
</evidence>
<sequence>MYMQYLNEEQRKSLLVMAFRMVMADKLVHPEEKSIMDALKAELGITSVSRADFEAGAQLDAFASRRSQIAAMLKLSSIAYCDAVFRSEEVKVLVEYGRAFELSIDDMKAIDAWGKMHHALITQAAALLDLAGQQDAAAQPTQ</sequence>
<dbReference type="STRING" id="1285242.A6A04_12550"/>
<dbReference type="EMBL" id="LWQT01000037">
    <property type="protein sequence ID" value="OAN54069.1"/>
    <property type="molecule type" value="Genomic_DNA"/>
</dbReference>
<dbReference type="SUPFAM" id="SSF158682">
    <property type="entry name" value="TerB-like"/>
    <property type="match status" value="1"/>
</dbReference>
<dbReference type="Proteomes" id="UP000078428">
    <property type="component" value="Unassembled WGS sequence"/>
</dbReference>
<dbReference type="RefSeq" id="WP_068489686.1">
    <property type="nucleotide sequence ID" value="NZ_LWQT01000037.1"/>
</dbReference>
<gene>
    <name evidence="1" type="ORF">A6A04_12550</name>
</gene>
<protein>
    <recommendedName>
        <fullName evidence="3">Co-chaperone DjlA N-terminal domain-containing protein</fullName>
    </recommendedName>
</protein>
<keyword evidence="2" id="KW-1185">Reference proteome</keyword>
<dbReference type="Gene3D" id="1.10.3680.10">
    <property type="entry name" value="TerB-like"/>
    <property type="match status" value="1"/>
</dbReference>
<name>A0A178MXD3_9PROT</name>
<evidence type="ECO:0008006" key="3">
    <source>
        <dbReference type="Google" id="ProtNLM"/>
    </source>
</evidence>
<organism evidence="1 2">
    <name type="scientific">Paramagnetospirillum marisnigri</name>
    <dbReference type="NCBI Taxonomy" id="1285242"/>
    <lineage>
        <taxon>Bacteria</taxon>
        <taxon>Pseudomonadati</taxon>
        <taxon>Pseudomonadota</taxon>
        <taxon>Alphaproteobacteria</taxon>
        <taxon>Rhodospirillales</taxon>
        <taxon>Magnetospirillaceae</taxon>
        <taxon>Paramagnetospirillum</taxon>
    </lineage>
</organism>
<accession>A0A178MXD3</accession>
<proteinExistence type="predicted"/>